<evidence type="ECO:0000313" key="3">
    <source>
        <dbReference type="EMBL" id="EFU76215.1"/>
    </source>
</evidence>
<dbReference type="RefSeq" id="WP_008751596.1">
    <property type="nucleotide sequence ID" value="NZ_GL622296.1"/>
</dbReference>
<keyword evidence="2" id="KW-0810">Translation regulation</keyword>
<protein>
    <recommendedName>
        <fullName evidence="2">Ribosomal silencing factor RsfS</fullName>
    </recommendedName>
</protein>
<comment type="subcellular location">
    <subcellularLocation>
        <location evidence="2">Cytoplasm</location>
    </subcellularLocation>
</comment>
<comment type="function">
    <text evidence="2">Functions as a ribosomal silencing factor. Interacts with ribosomal protein uL14 (rplN), blocking formation of intersubunit bridge B8. Prevents association of the 30S and 50S ribosomal subunits and the formation of functional ribosomes, thus repressing translation.</text>
</comment>
<evidence type="ECO:0000256" key="2">
    <source>
        <dbReference type="HAMAP-Rule" id="MF_01477"/>
    </source>
</evidence>
<dbReference type="Pfam" id="PF02410">
    <property type="entry name" value="RsfS"/>
    <property type="match status" value="1"/>
</dbReference>
<dbReference type="GO" id="GO:0090071">
    <property type="term" value="P:negative regulation of ribosome biogenesis"/>
    <property type="evidence" value="ECO:0007669"/>
    <property type="project" value="UniProtKB-UniRule"/>
</dbReference>
<keyword evidence="2" id="KW-0678">Repressor</keyword>
<dbReference type="Gene3D" id="3.30.460.10">
    <property type="entry name" value="Beta Polymerase, domain 2"/>
    <property type="match status" value="1"/>
</dbReference>
<dbReference type="eggNOG" id="COG0799">
    <property type="taxonomic scope" value="Bacteria"/>
</dbReference>
<dbReference type="GO" id="GO:0005737">
    <property type="term" value="C:cytoplasm"/>
    <property type="evidence" value="ECO:0007669"/>
    <property type="project" value="UniProtKB-SubCell"/>
</dbReference>
<dbReference type="PANTHER" id="PTHR21043">
    <property type="entry name" value="IOJAP SUPERFAMILY ORTHOLOG"/>
    <property type="match status" value="1"/>
</dbReference>
<dbReference type="PANTHER" id="PTHR21043:SF0">
    <property type="entry name" value="MITOCHONDRIAL ASSEMBLY OF RIBOSOMAL LARGE SUBUNIT PROTEIN 1"/>
    <property type="match status" value="1"/>
</dbReference>
<dbReference type="EMBL" id="AEPW01000077">
    <property type="protein sequence ID" value="EFU76215.1"/>
    <property type="molecule type" value="Genomic_DNA"/>
</dbReference>
<proteinExistence type="inferred from homology"/>
<keyword evidence="2" id="KW-0963">Cytoplasm</keyword>
<comment type="caution">
    <text evidence="3">The sequence shown here is derived from an EMBL/GenBank/DDBJ whole genome shotgun (WGS) entry which is preliminary data.</text>
</comment>
<gene>
    <name evidence="2" type="primary">rsfS</name>
    <name evidence="3" type="ORF">HMPREF0381_1831</name>
</gene>
<dbReference type="NCBIfam" id="TIGR00090">
    <property type="entry name" value="rsfS_iojap_ybeB"/>
    <property type="match status" value="1"/>
</dbReference>
<dbReference type="InterPro" id="IPR043519">
    <property type="entry name" value="NT_sf"/>
</dbReference>
<dbReference type="SUPFAM" id="SSF81301">
    <property type="entry name" value="Nucleotidyltransferase"/>
    <property type="match status" value="1"/>
</dbReference>
<evidence type="ECO:0000256" key="1">
    <source>
        <dbReference type="ARBA" id="ARBA00010574"/>
    </source>
</evidence>
<accession>E6LPE6</accession>
<comment type="similarity">
    <text evidence="1 2">Belongs to the Iojap/RsfS family.</text>
</comment>
<name>E6LPE6_9FIRM</name>
<dbReference type="AlphaFoldDB" id="E6LPE6"/>
<dbReference type="HOGENOM" id="CLU_092688_2_2_9"/>
<evidence type="ECO:0000313" key="4">
    <source>
        <dbReference type="Proteomes" id="UP000003434"/>
    </source>
</evidence>
<dbReference type="Proteomes" id="UP000003434">
    <property type="component" value="Unassembled WGS sequence"/>
</dbReference>
<dbReference type="HAMAP" id="MF_01477">
    <property type="entry name" value="Iojap_RsfS"/>
    <property type="match status" value="1"/>
</dbReference>
<dbReference type="GO" id="GO:0042256">
    <property type="term" value="P:cytosolic ribosome assembly"/>
    <property type="evidence" value="ECO:0007669"/>
    <property type="project" value="UniProtKB-UniRule"/>
</dbReference>
<dbReference type="InterPro" id="IPR004394">
    <property type="entry name" value="Iojap/RsfS/C7orf30"/>
</dbReference>
<dbReference type="GO" id="GO:0043023">
    <property type="term" value="F:ribosomal large subunit binding"/>
    <property type="evidence" value="ECO:0007669"/>
    <property type="project" value="TreeGrafter"/>
</dbReference>
<comment type="subunit">
    <text evidence="2">Interacts with ribosomal protein uL14 (rplN).</text>
</comment>
<sequence>MELKEIVKKIYKIIEDKKGDDIKVIDISKISSIADYFIIAGANNINQVQAISDEIDFILGKEGILPKAVEGNKNATWMLLDYNDIVVHIFLKEDRVFYDLERIWRDGTEVEI</sequence>
<organism evidence="3 4">
    <name type="scientific">Lachnoanaerobaculum saburreum DSM 3986</name>
    <dbReference type="NCBI Taxonomy" id="887325"/>
    <lineage>
        <taxon>Bacteria</taxon>
        <taxon>Bacillati</taxon>
        <taxon>Bacillota</taxon>
        <taxon>Clostridia</taxon>
        <taxon>Lachnospirales</taxon>
        <taxon>Lachnospiraceae</taxon>
        <taxon>Lachnoanaerobaculum</taxon>
    </lineage>
</organism>
<dbReference type="GO" id="GO:0017148">
    <property type="term" value="P:negative regulation of translation"/>
    <property type="evidence" value="ECO:0007669"/>
    <property type="project" value="UniProtKB-UniRule"/>
</dbReference>
<reference evidence="3 4" key="1">
    <citation type="submission" date="2010-12" db="EMBL/GenBank/DDBJ databases">
        <authorList>
            <person name="Muzny D."/>
            <person name="Qin X."/>
            <person name="Deng J."/>
            <person name="Jiang H."/>
            <person name="Liu Y."/>
            <person name="Qu J."/>
            <person name="Song X.-Z."/>
            <person name="Zhang L."/>
            <person name="Thornton R."/>
            <person name="Coyle M."/>
            <person name="Francisco L."/>
            <person name="Jackson L."/>
            <person name="Javaid M."/>
            <person name="Korchina V."/>
            <person name="Kovar C."/>
            <person name="Mata R."/>
            <person name="Mathew T."/>
            <person name="Ngo R."/>
            <person name="Nguyen L."/>
            <person name="Nguyen N."/>
            <person name="Okwuonu G."/>
            <person name="Ongeri F."/>
            <person name="Pham C."/>
            <person name="Simmons D."/>
            <person name="Wilczek-Boney K."/>
            <person name="Hale W."/>
            <person name="Jakkamsetti A."/>
            <person name="Pham P."/>
            <person name="Ruth R."/>
            <person name="San Lucas F."/>
            <person name="Warren J."/>
            <person name="Zhang J."/>
            <person name="Zhao Z."/>
            <person name="Zhou C."/>
            <person name="Zhu D."/>
            <person name="Lee S."/>
            <person name="Bess C."/>
            <person name="Blankenburg K."/>
            <person name="Forbes L."/>
            <person name="Fu Q."/>
            <person name="Gubbala S."/>
            <person name="Hirani K."/>
            <person name="Jayaseelan J.C."/>
            <person name="Lara F."/>
            <person name="Munidasa M."/>
            <person name="Palculict T."/>
            <person name="Patil S."/>
            <person name="Pu L.-L."/>
            <person name="Saada N."/>
            <person name="Tang L."/>
            <person name="Weissenberger G."/>
            <person name="Zhu Y."/>
            <person name="Hemphill L."/>
            <person name="Shang Y."/>
            <person name="Youmans B."/>
            <person name="Ayvaz T."/>
            <person name="Ross M."/>
            <person name="Santibanez J."/>
            <person name="Aqrawi P."/>
            <person name="Gross S."/>
            <person name="Joshi V."/>
            <person name="Fowler G."/>
            <person name="Nazareth L."/>
            <person name="Reid J."/>
            <person name="Worley K."/>
            <person name="Petrosino J."/>
            <person name="Highlander S."/>
            <person name="Gibbs R."/>
        </authorList>
    </citation>
    <scope>NUCLEOTIDE SEQUENCE [LARGE SCALE GENOMIC DNA]</scope>
    <source>
        <strain evidence="3 4">DSM 3986</strain>
    </source>
</reference>